<dbReference type="EMBL" id="JAUIZM010000061">
    <property type="protein sequence ID" value="KAK1350684.1"/>
    <property type="molecule type" value="Genomic_DNA"/>
</dbReference>
<dbReference type="Pfam" id="PF02519">
    <property type="entry name" value="Auxin_inducible"/>
    <property type="match status" value="1"/>
</dbReference>
<keyword evidence="4" id="KW-1185">Reference proteome</keyword>
<dbReference type="EMBL" id="JAUIZM010000061">
    <property type="protein sequence ID" value="KAK1350677.1"/>
    <property type="molecule type" value="Genomic_DNA"/>
</dbReference>
<accession>A0AAD8GMG4</accession>
<comment type="similarity">
    <text evidence="1">Belongs to the ARG7 family.</text>
</comment>
<dbReference type="PANTHER" id="PTHR31374">
    <property type="entry name" value="AUXIN-INDUCED PROTEIN-LIKE-RELATED"/>
    <property type="match status" value="1"/>
</dbReference>
<proteinExistence type="inferred from homology"/>
<gene>
    <name evidence="2" type="ORF">POM88_054598</name>
    <name evidence="3" type="ORF">POM88_054605</name>
</gene>
<dbReference type="PROSITE" id="PS51257">
    <property type="entry name" value="PROKAR_LIPOPROTEIN"/>
    <property type="match status" value="1"/>
</dbReference>
<dbReference type="AlphaFoldDB" id="A0AAD8GMG4"/>
<comment type="caution">
    <text evidence="2">The sequence shown here is derived from an EMBL/GenBank/DDBJ whole genome shotgun (WGS) entry which is preliminary data.</text>
</comment>
<dbReference type="InterPro" id="IPR003676">
    <property type="entry name" value="SAUR_fam"/>
</dbReference>
<reference evidence="2" key="1">
    <citation type="submission" date="2023-02" db="EMBL/GenBank/DDBJ databases">
        <title>Genome of toxic invasive species Heracleum sosnowskyi carries increased number of genes despite the absence of recent whole-genome duplications.</title>
        <authorList>
            <person name="Schelkunov M."/>
            <person name="Shtratnikova V."/>
            <person name="Makarenko M."/>
            <person name="Klepikova A."/>
            <person name="Omelchenko D."/>
            <person name="Novikova G."/>
            <person name="Obukhova E."/>
            <person name="Bogdanov V."/>
            <person name="Penin A."/>
            <person name="Logacheva M."/>
        </authorList>
    </citation>
    <scope>NUCLEOTIDE SEQUENCE</scope>
    <source>
        <strain evidence="2">Hsosn_3</strain>
        <tissue evidence="2">Leaf</tissue>
    </source>
</reference>
<evidence type="ECO:0000313" key="2">
    <source>
        <dbReference type="EMBL" id="KAK1350677.1"/>
    </source>
</evidence>
<evidence type="ECO:0000313" key="4">
    <source>
        <dbReference type="Proteomes" id="UP001237642"/>
    </source>
</evidence>
<organism evidence="2 4">
    <name type="scientific">Heracleum sosnowskyi</name>
    <dbReference type="NCBI Taxonomy" id="360622"/>
    <lineage>
        <taxon>Eukaryota</taxon>
        <taxon>Viridiplantae</taxon>
        <taxon>Streptophyta</taxon>
        <taxon>Embryophyta</taxon>
        <taxon>Tracheophyta</taxon>
        <taxon>Spermatophyta</taxon>
        <taxon>Magnoliopsida</taxon>
        <taxon>eudicotyledons</taxon>
        <taxon>Gunneridae</taxon>
        <taxon>Pentapetalae</taxon>
        <taxon>asterids</taxon>
        <taxon>campanulids</taxon>
        <taxon>Apiales</taxon>
        <taxon>Apiaceae</taxon>
        <taxon>Apioideae</taxon>
        <taxon>apioid superclade</taxon>
        <taxon>Tordylieae</taxon>
        <taxon>Tordyliinae</taxon>
        <taxon>Heracleum</taxon>
    </lineage>
</organism>
<evidence type="ECO:0000313" key="3">
    <source>
        <dbReference type="EMBL" id="KAK1350684.1"/>
    </source>
</evidence>
<evidence type="ECO:0000256" key="1">
    <source>
        <dbReference type="ARBA" id="ARBA00006974"/>
    </source>
</evidence>
<dbReference type="Proteomes" id="UP001237642">
    <property type="component" value="Unassembled WGS sequence"/>
</dbReference>
<sequence length="130" mass="14301">MLRKWRKNAALSSHNRIIPSDVPVGHVAVMVGSGCRRFLVRATYLNHSVFKKLLAQAAEEYGFTNNGPLAIPCDESAFEEILKLVSKSESSNSVKLEDVNRCCHVDYKSVCDARPEALPLLHGLCDGSVC</sequence>
<protein>
    <submittedName>
        <fullName evidence="2">Auxin-induced protein 6B</fullName>
    </submittedName>
</protein>
<name>A0AAD8GMG4_9APIA</name>
<dbReference type="PANTHER" id="PTHR31374:SF119">
    <property type="entry name" value="SAUR-LIKE AUXIN-RESPONSIVE PROTEIN FAMILY"/>
    <property type="match status" value="1"/>
</dbReference>
<reference evidence="2" key="2">
    <citation type="submission" date="2023-05" db="EMBL/GenBank/DDBJ databases">
        <authorList>
            <person name="Schelkunov M.I."/>
        </authorList>
    </citation>
    <scope>NUCLEOTIDE SEQUENCE</scope>
    <source>
        <strain evidence="2">Hsosn_3</strain>
        <tissue evidence="2">Leaf</tissue>
    </source>
</reference>
<dbReference type="GO" id="GO:0009733">
    <property type="term" value="P:response to auxin"/>
    <property type="evidence" value="ECO:0007669"/>
    <property type="project" value="InterPro"/>
</dbReference>